<feature type="non-terminal residue" evidence="1">
    <location>
        <position position="1"/>
    </location>
</feature>
<evidence type="ECO:0000313" key="1">
    <source>
        <dbReference type="EMBL" id="GAH58637.1"/>
    </source>
</evidence>
<accession>X1GN82</accession>
<protein>
    <submittedName>
        <fullName evidence="1">Uncharacterized protein</fullName>
    </submittedName>
</protein>
<organism evidence="1">
    <name type="scientific">marine sediment metagenome</name>
    <dbReference type="NCBI Taxonomy" id="412755"/>
    <lineage>
        <taxon>unclassified sequences</taxon>
        <taxon>metagenomes</taxon>
        <taxon>ecological metagenomes</taxon>
    </lineage>
</organism>
<dbReference type="EMBL" id="BARU01017291">
    <property type="protein sequence ID" value="GAH58637.1"/>
    <property type="molecule type" value="Genomic_DNA"/>
</dbReference>
<feature type="non-terminal residue" evidence="1">
    <location>
        <position position="298"/>
    </location>
</feature>
<name>X1GN82_9ZZZZ</name>
<sequence length="298" mass="34004">TYGNFNFTFQNNYTTDHVIEDTSALDASDFIKFTYNEDDSSMNVNTGEVLNPPIDLNKLVDGNPNTYIELNSSSSGILNFTINSSFAGESYNSTSPEINLAFDRSFILGLISTFSYSIDKDAYLTIKLFDTFDSSWKNATEAFFLNHSLGIQSVEERYINENLRYINSSDITQIQFFFQRFDSSDYIVRLREFKLDSTYAFDLPITNNEYVALEFDLKGERSAVNGFYAWIRTLNLTEALTAELNITLYEANTTIKRTQANLLSNNLKPDNAKLIDSIIIDNTDYHGDSLSYFEFNQA</sequence>
<dbReference type="AlphaFoldDB" id="X1GN82"/>
<comment type="caution">
    <text evidence="1">The sequence shown here is derived from an EMBL/GenBank/DDBJ whole genome shotgun (WGS) entry which is preliminary data.</text>
</comment>
<reference evidence="1" key="1">
    <citation type="journal article" date="2014" name="Front. Microbiol.">
        <title>High frequency of phylogenetically diverse reductive dehalogenase-homologous genes in deep subseafloor sedimentary metagenomes.</title>
        <authorList>
            <person name="Kawai M."/>
            <person name="Futagami T."/>
            <person name="Toyoda A."/>
            <person name="Takaki Y."/>
            <person name="Nishi S."/>
            <person name="Hori S."/>
            <person name="Arai W."/>
            <person name="Tsubouchi T."/>
            <person name="Morono Y."/>
            <person name="Uchiyama I."/>
            <person name="Ito T."/>
            <person name="Fujiyama A."/>
            <person name="Inagaki F."/>
            <person name="Takami H."/>
        </authorList>
    </citation>
    <scope>NUCLEOTIDE SEQUENCE</scope>
    <source>
        <strain evidence="1">Expedition CK06-06</strain>
    </source>
</reference>
<proteinExistence type="predicted"/>
<gene>
    <name evidence="1" type="ORF">S03H2_28695</name>
</gene>